<protein>
    <submittedName>
        <fullName evidence="2">BNR/Asp-box repeat protein</fullName>
    </submittedName>
</protein>
<organism evidence="2 3">
    <name type="scientific">Thermoanaerobacterium thermosaccharolyticum M0795</name>
    <dbReference type="NCBI Taxonomy" id="698948"/>
    <lineage>
        <taxon>Bacteria</taxon>
        <taxon>Bacillati</taxon>
        <taxon>Bacillota</taxon>
        <taxon>Clostridia</taxon>
        <taxon>Thermoanaerobacterales</taxon>
        <taxon>Thermoanaerobacteraceae</taxon>
        <taxon>Thermoanaerobacterium</taxon>
    </lineage>
</organism>
<dbReference type="PANTHER" id="PTHR47199:SF2">
    <property type="entry name" value="PHOTOSYSTEM II STABILITY_ASSEMBLY FACTOR HCF136, CHLOROPLASTIC"/>
    <property type="match status" value="1"/>
</dbReference>
<keyword evidence="1" id="KW-0732">Signal</keyword>
<dbReference type="Gene3D" id="2.120.10.30">
    <property type="entry name" value="TolB, C-terminal domain"/>
    <property type="match status" value="1"/>
</dbReference>
<dbReference type="SUPFAM" id="SSF110296">
    <property type="entry name" value="Oligoxyloglucan reducing end-specific cellobiohydrolase"/>
    <property type="match status" value="1"/>
</dbReference>
<dbReference type="Gene3D" id="2.130.10.10">
    <property type="entry name" value="YVTN repeat-like/Quinoprotein amine dehydrogenase"/>
    <property type="match status" value="1"/>
</dbReference>
<dbReference type="InterPro" id="IPR011042">
    <property type="entry name" value="6-blade_b-propeller_TolB-like"/>
</dbReference>
<evidence type="ECO:0000256" key="1">
    <source>
        <dbReference type="SAM" id="SignalP"/>
    </source>
</evidence>
<gene>
    <name evidence="2" type="ORF">Thethe_02065</name>
</gene>
<dbReference type="AlphaFoldDB" id="L0INU0"/>
<accession>L0INU0</accession>
<evidence type="ECO:0000313" key="2">
    <source>
        <dbReference type="EMBL" id="AGB19657.1"/>
    </source>
</evidence>
<reference evidence="2 3" key="1">
    <citation type="submission" date="2012-03" db="EMBL/GenBank/DDBJ databases">
        <title>Complete sequence of chromosome of Thermoanaerobacterium thermosaccharolyticum M0795.</title>
        <authorList>
            <consortium name="US DOE Joint Genome Institute"/>
            <person name="Lucas S."/>
            <person name="Han J."/>
            <person name="Lapidus A."/>
            <person name="Cheng J.-F."/>
            <person name="Goodwin L."/>
            <person name="Pitluck S."/>
            <person name="Peters L."/>
            <person name="Teshima H."/>
            <person name="Detter J.C."/>
            <person name="Han C."/>
            <person name="Tapia R."/>
            <person name="Land M."/>
            <person name="Hauser L."/>
            <person name="Kyrpides N."/>
            <person name="Ivanova N."/>
            <person name="Pagani I."/>
            <person name="Feinberg L."/>
            <person name="Folden J."/>
            <person name="Hogsett D."/>
            <person name="Shaw J."/>
            <person name="Woyke T."/>
        </authorList>
    </citation>
    <scope>NUCLEOTIDE SEQUENCE [LARGE SCALE GENOMIC DNA]</scope>
    <source>
        <strain evidence="2 3">M0795</strain>
    </source>
</reference>
<dbReference type="PROSITE" id="PS51257">
    <property type="entry name" value="PROKAR_LIPOPROTEIN"/>
    <property type="match status" value="1"/>
</dbReference>
<dbReference type="KEGG" id="tto:Thethe_02065"/>
<name>L0INU0_THETR</name>
<dbReference type="PANTHER" id="PTHR47199">
    <property type="entry name" value="PHOTOSYSTEM II STABILITY/ASSEMBLY FACTOR HCF136, CHLOROPLASTIC"/>
    <property type="match status" value="1"/>
</dbReference>
<sequence>MKRFLVYLLILALFLTGCGIAAKQSNTISQNTISNSSLKTNVSDIRWKWSFKNDQNTLENLQIFKSLDGGNSWTQINLPIDILSKDVYSNVYVENVVPYFLDSDNVWISWINNNDESLYILKTTDGGKTWNKLSYKLPQLSQSISKIQFVTPNTGWLLAVSDGAAEQQIKYLFRTNDGGKTWEKINVTSSDSYSGLPLVGTSTDMIFYGVDNGWVGVSNPISADVILYRTVDGGNTWSKVSVPTLQGYEKYCIVSASVPVFKDDKNGTLNIDFYRTNDGKSENHTVTYVTNDGGNTWSTNVYADDENKHIFVKLNTKGETKKFDLTDYVVMKNYKVTSIADVKFVSLSYDNKFIYVNFNLLEDTDSIIIQVNDGKFIKFGDRYGGATNGVWSPNQDELAFTSGTIGKGGVYLYDAENNVYKNFHVPYFNIAKIFWNSNGDHIAFIGEKNSDFELCTIDLKNGKYSVNNKLKPEDIKSFSEKSIIWK</sequence>
<feature type="chain" id="PRO_5039624475" evidence="1">
    <location>
        <begin position="22"/>
        <end position="486"/>
    </location>
</feature>
<dbReference type="CDD" id="cd15482">
    <property type="entry name" value="Sialidase_non-viral"/>
    <property type="match status" value="1"/>
</dbReference>
<evidence type="ECO:0000313" key="3">
    <source>
        <dbReference type="Proteomes" id="UP000010845"/>
    </source>
</evidence>
<dbReference type="Proteomes" id="UP000010845">
    <property type="component" value="Chromosome"/>
</dbReference>
<dbReference type="PATRIC" id="fig|698948.3.peg.2053"/>
<proteinExistence type="predicted"/>
<dbReference type="RefSeq" id="WP_015312148.1">
    <property type="nucleotide sequence ID" value="NC_019970.1"/>
</dbReference>
<feature type="signal peptide" evidence="1">
    <location>
        <begin position="1"/>
        <end position="21"/>
    </location>
</feature>
<dbReference type="SUPFAM" id="SSF82171">
    <property type="entry name" value="DPP6 N-terminal domain-like"/>
    <property type="match status" value="1"/>
</dbReference>
<dbReference type="EMBL" id="CP003066">
    <property type="protein sequence ID" value="AGB19657.1"/>
    <property type="molecule type" value="Genomic_DNA"/>
</dbReference>
<dbReference type="HOGENOM" id="CLU_561322_0_0_9"/>
<dbReference type="InterPro" id="IPR015943">
    <property type="entry name" value="WD40/YVTN_repeat-like_dom_sf"/>
</dbReference>